<dbReference type="SUPFAM" id="SSF50729">
    <property type="entry name" value="PH domain-like"/>
    <property type="match status" value="1"/>
</dbReference>
<feature type="region of interest" description="Disordered" evidence="6">
    <location>
        <begin position="984"/>
        <end position="1033"/>
    </location>
</feature>
<comment type="function">
    <text evidence="3">May be involved in protein sorting and cell wall formation.</text>
</comment>
<dbReference type="Gene3D" id="1.10.1540.10">
    <property type="entry name" value="BEACH domain"/>
    <property type="match status" value="1"/>
</dbReference>
<dbReference type="InterPro" id="IPR023362">
    <property type="entry name" value="PH-BEACH_dom"/>
</dbReference>
<feature type="domain" description="BEACH" evidence="7">
    <location>
        <begin position="2191"/>
        <end position="2482"/>
    </location>
</feature>
<dbReference type="SUPFAM" id="SSF81837">
    <property type="entry name" value="BEACH domain"/>
    <property type="match status" value="1"/>
</dbReference>
<dbReference type="InterPro" id="IPR000409">
    <property type="entry name" value="BEACH_dom"/>
</dbReference>
<feature type="domain" description="BEACH-type PH" evidence="8">
    <location>
        <begin position="2041"/>
        <end position="2176"/>
    </location>
</feature>
<evidence type="ECO:0000313" key="9">
    <source>
        <dbReference type="EMBL" id="KAJ1735128.1"/>
    </source>
</evidence>
<dbReference type="InterPro" id="IPR050865">
    <property type="entry name" value="BEACH_Domain"/>
</dbReference>
<dbReference type="SMART" id="SM00320">
    <property type="entry name" value="WD40"/>
    <property type="match status" value="4"/>
</dbReference>
<dbReference type="Pfam" id="PF15787">
    <property type="entry name" value="DUF4704"/>
    <property type="match status" value="1"/>
</dbReference>
<feature type="repeat" description="WD" evidence="5">
    <location>
        <begin position="2881"/>
        <end position="2922"/>
    </location>
</feature>
<evidence type="ECO:0000313" key="10">
    <source>
        <dbReference type="Proteomes" id="UP001143981"/>
    </source>
</evidence>
<dbReference type="PROSITE" id="PS50197">
    <property type="entry name" value="BEACH"/>
    <property type="match status" value="1"/>
</dbReference>
<dbReference type="Gene3D" id="2.60.120.200">
    <property type="match status" value="1"/>
</dbReference>
<evidence type="ECO:0000256" key="5">
    <source>
        <dbReference type="PROSITE-ProRule" id="PRU00221"/>
    </source>
</evidence>
<protein>
    <recommendedName>
        <fullName evidence="4">Beige protein homolog 1</fullName>
    </recommendedName>
</protein>
<dbReference type="Pfam" id="PF02138">
    <property type="entry name" value="Beach"/>
    <property type="match status" value="1"/>
</dbReference>
<dbReference type="PROSITE" id="PS50294">
    <property type="entry name" value="WD_REPEATS_REGION"/>
    <property type="match status" value="1"/>
</dbReference>
<dbReference type="PANTHER" id="PTHR13743">
    <property type="entry name" value="BEIGE/BEACH-RELATED"/>
    <property type="match status" value="1"/>
</dbReference>
<evidence type="ECO:0000259" key="7">
    <source>
        <dbReference type="PROSITE" id="PS50197"/>
    </source>
</evidence>
<dbReference type="Gene3D" id="2.130.10.10">
    <property type="entry name" value="YVTN repeat-like/Quinoprotein amine dehydrogenase"/>
    <property type="match status" value="2"/>
</dbReference>
<dbReference type="SUPFAM" id="SSF50978">
    <property type="entry name" value="WD40 repeat-like"/>
    <property type="match status" value="1"/>
</dbReference>
<feature type="region of interest" description="Disordered" evidence="6">
    <location>
        <begin position="2726"/>
        <end position="2748"/>
    </location>
</feature>
<dbReference type="InterPro" id="IPR015943">
    <property type="entry name" value="WD40/YVTN_repeat-like_dom_sf"/>
</dbReference>
<dbReference type="PROSITE" id="PS50082">
    <property type="entry name" value="WD_REPEATS_2"/>
    <property type="match status" value="1"/>
</dbReference>
<evidence type="ECO:0000256" key="4">
    <source>
        <dbReference type="ARBA" id="ARBA00073334"/>
    </source>
</evidence>
<dbReference type="Pfam" id="PF16057">
    <property type="entry name" value="DUF4800"/>
    <property type="match status" value="1"/>
</dbReference>
<dbReference type="PROSITE" id="PS51783">
    <property type="entry name" value="PH_BEACH"/>
    <property type="match status" value="1"/>
</dbReference>
<dbReference type="InterPro" id="IPR036322">
    <property type="entry name" value="WD40_repeat_dom_sf"/>
</dbReference>
<comment type="caution">
    <text evidence="9">The sequence shown here is derived from an EMBL/GenBank/DDBJ whole genome shotgun (WGS) entry which is preliminary data.</text>
</comment>
<dbReference type="SUPFAM" id="SSF49899">
    <property type="entry name" value="Concanavalin A-like lectins/glucanases"/>
    <property type="match status" value="1"/>
</dbReference>
<evidence type="ECO:0000256" key="2">
    <source>
        <dbReference type="ARBA" id="ARBA00022737"/>
    </source>
</evidence>
<dbReference type="Pfam" id="PF00400">
    <property type="entry name" value="WD40"/>
    <property type="match status" value="1"/>
</dbReference>
<dbReference type="Pfam" id="PF14844">
    <property type="entry name" value="PH_BEACH"/>
    <property type="match status" value="1"/>
</dbReference>
<dbReference type="InterPro" id="IPR013320">
    <property type="entry name" value="ConA-like_dom_sf"/>
</dbReference>
<feature type="compositionally biased region" description="Basic and acidic residues" evidence="6">
    <location>
        <begin position="1958"/>
        <end position="1973"/>
    </location>
</feature>
<name>A0A9W7YIB5_9FUNG</name>
<dbReference type="Gene3D" id="2.30.29.30">
    <property type="entry name" value="Pleckstrin-homology domain (PH domain)/Phosphotyrosine-binding domain (PTB)"/>
    <property type="match status" value="1"/>
</dbReference>
<dbReference type="PANTHER" id="PTHR13743:SF123">
    <property type="entry name" value="PROTEIN FAN"/>
    <property type="match status" value="1"/>
</dbReference>
<dbReference type="InterPro" id="IPR036372">
    <property type="entry name" value="BEACH_dom_sf"/>
</dbReference>
<evidence type="ECO:0000256" key="3">
    <source>
        <dbReference type="ARBA" id="ARBA00054699"/>
    </source>
</evidence>
<feature type="compositionally biased region" description="Basic and acidic residues" evidence="6">
    <location>
        <begin position="1741"/>
        <end position="1752"/>
    </location>
</feature>
<feature type="compositionally biased region" description="Basic residues" evidence="6">
    <location>
        <begin position="984"/>
        <end position="993"/>
    </location>
</feature>
<dbReference type="EMBL" id="JANBOI010000040">
    <property type="protein sequence ID" value="KAJ1735128.1"/>
    <property type="molecule type" value="Genomic_DNA"/>
</dbReference>
<dbReference type="Proteomes" id="UP001143981">
    <property type="component" value="Unassembled WGS sequence"/>
</dbReference>
<proteinExistence type="predicted"/>
<keyword evidence="1 5" id="KW-0853">WD repeat</keyword>
<evidence type="ECO:0000256" key="1">
    <source>
        <dbReference type="ARBA" id="ARBA00022574"/>
    </source>
</evidence>
<dbReference type="InterPro" id="IPR011993">
    <property type="entry name" value="PH-like_dom_sf"/>
</dbReference>
<dbReference type="OrthoDB" id="26681at2759"/>
<dbReference type="InterPro" id="IPR031570">
    <property type="entry name" value="NBEA/BDCP_DUF4704"/>
</dbReference>
<dbReference type="FunFam" id="1.10.1540.10:FF:000001">
    <property type="entry name" value="neurobeachin isoform X1"/>
    <property type="match status" value="1"/>
</dbReference>
<reference evidence="9" key="1">
    <citation type="submission" date="2022-07" db="EMBL/GenBank/DDBJ databases">
        <title>Phylogenomic reconstructions and comparative analyses of Kickxellomycotina fungi.</title>
        <authorList>
            <person name="Reynolds N.K."/>
            <person name="Stajich J.E."/>
            <person name="Barry K."/>
            <person name="Grigoriev I.V."/>
            <person name="Crous P."/>
            <person name="Smith M.E."/>
        </authorList>
    </citation>
    <scope>NUCLEOTIDE SEQUENCE</scope>
    <source>
        <strain evidence="9">BCRC 34381</strain>
    </source>
</reference>
<evidence type="ECO:0000256" key="6">
    <source>
        <dbReference type="SAM" id="MobiDB-lite"/>
    </source>
</evidence>
<feature type="region of interest" description="Disordered" evidence="6">
    <location>
        <begin position="1530"/>
        <end position="1564"/>
    </location>
</feature>
<feature type="region of interest" description="Disordered" evidence="6">
    <location>
        <begin position="1955"/>
        <end position="2024"/>
    </location>
</feature>
<dbReference type="SMART" id="SM01026">
    <property type="entry name" value="Beach"/>
    <property type="match status" value="1"/>
</dbReference>
<dbReference type="InterPro" id="IPR001680">
    <property type="entry name" value="WD40_rpt"/>
</dbReference>
<sequence length="3102" mass="333174">MTALCGLYASRTRAAADFSTMLATSALRWLCVCALDRDIDTGGICTDMNDRMALALAWSKFVVQWVAPPSNATGLAPQGQAQFLERYRLCLAAAALAVGTRGGCVDINAMAIRDGALDRALDLMRLTATVEHTSESADSSAVLSFDGGSAAISPSNSSSRQAEACLGTLTCEALKLVAFLVHGAPDHTETLASMGGYEAIHACVSSVTPRVAAEARAPIAEGVLALVTGAMDPFDCRSWTGLQPDSRCIPTLAELYTELPLSTCIAVLRFLARWCEESGPARWWLSQSTMARQSIERLQMLLVDLASASAQPASRRDCASTYLKYLQKLLTATMCTSTCATDIKLVVQTLVSGPGDPRAAGASLGATEASEYMLMARRMLFSVLARCARADPGLCYFDFGRGPAALCLPYFRRISEQGFSFTAWVRPDGAARRDKSPHLLTVESFGALSITPSPSPAGGRCSTAALPLLLEREADRQPLSRTVLHLVTSGVDSVLVSYCCATQSVDIEITAAGTRHRARCGEGAVSPGRWHSLAICYAPAKRSWSPFGSSNVHVYVDAVQAYKGSLPYIDHTAYRACYIGGSPEPTSNADTLGIGNTFSGRIAGIRMFDGVLRTAEIELLHHLGPAHASQLRRQQELDPAVRASTLAQVPGVPTAASLSASLPKDLAGLFQGGDLGARLTLCPDARTAWGACCLDLGPSGVCQTIVRENARLGGAGSTKVAATQGDAAAGQSKGAKETPVEPLSQAPMKDAARPWQLCGGVLAVTSTTIHQLMHCLGGIEWVFVLLYHLDWVGPATPPAAEGPLGSDGSAFDQQLLRHAPLPSLFYLLRDLLRGSPGELARINALNLVPLMARILRQRHDIAPHLTMATLRAMQALQTALDAQGGRLPSAYPDTARLWSQVQRELILNFQIWRSASADVQLQHLEEVQRLLCQGRAGDEQGLRCNASAGICGKAAGDECLGVRWILYSLFNYYPYDTSQHVSRQHLRRARQRVRSLSSTPTNTGPAGPEGALTSAGRPSTEPPGGGATDGPGALAAARDAYELGEVDGEDAVADMPGFPSLQHSETRLLRRVLLRTLELFLTASDERHGGARGSLGAQTPRATRTDVLHLVRHLLYACNRDTEHTREVLQLLFRCLADGSPSAESLASKVLAVRGLDVLTHIIECDDGSMAAEAMNIVALLLIMATATREHESTASRITSSLRGRALIAVDAEQISRMLTLVRTKRALTPALYRSLLLLALRDHAALLAGINIDTAPSDAARGPAACRAPHIRSLSNPQSPGSSVYLADDAAADMQASFIAPLPVRLIRDIEAWAVILELACAPATDPAMRVAVMGDLQRLLEDEPANYDRVGNTQLLEQLVAVVVLGGYLADDGESDTSGALLARLPETHAKAMGHLELVPHTTLDRQMQTSAMGHIRARRAWVQRRIDQLRGSLAPTAGDHVGGDIDADSDAVLLVRAQTELMEQVFEWSQAAMQLIQLLAEHLFARTPDRASRVHRSVIELWALSPTGSLPLVTRLLSRMLPRARLRHQQQRLQRQQRQKQQLERAQHAQQHPTPRDAQPGEWALSQNLHRFAVFVLDMLLNYRQFQEYVACHHEELRALSASASVAAAAVPGRAERDAAYHGQHSPWDDMPSLVRELAELMLELGTSDAHARTPLCGQTLRLVVSGIRSMHLLRVEESLRYLVRLLERHPSLAGSLGASPARSTGSVCEGSCAVEQQTLAVLGYAHEAFMFSEEQAEPDHPRSGHGDDAGSMGSSCRDSIGRQYMAAFQCCRTHLRDAFPDQLASLDAEDGARSSGGSLRWDQFARFVKSVEWQEIYRARLMPAMRRMEEKEMQLAGQSLTSFAASLRGLLADLQRAESRLVRRAKDAQTSVASSTMPIEADEASSVRADEQRRPYGQWAPIWRQRLQVLSAPRGPWRPGHRETCPVYAGGQQWVLDGAENSQRMRRRLVKGAQNEDHHIASDRRDRTGKLRASNAQRQAGAQDARSSAGVGADAGDVPHLSLSVSGADPADAHRLDGEEDWSMVTPEDLGVVAAMADPAAAHFSIAAERIALLGGVYGRVELTQATLRFIVERDGSGSACMRGLDSTARGGTGGPAGQSDRQGALRAGIPQAMYAELCRDLAWPLADVQQIHFRRYMMQSSAVEVFFEDRSSVLLNIPSRKALMQFVWKLTSLPAANHGLALSDIRPPQALLRRLGATERWQQGELSNFDYLMALNTAAGRSYNDLSQYPVFPWVIRDYTSKWLDLQEPRTYRDLSRPIGALNEKRLRHFIERYESFEDPTGRIKKFLYGTHYSSAASVAHFLIRMEPFASVHISLQSGKFDHADRQFHSVGDTWDSCMTGSGDVKELIPEFFYLPEFLINHNGLDLGVKQNGTVLGDVKLPPWAATPEEFVRINRQALESEHVSANLHKWVDLIFGYKQRGPEAVKAHNVFYYLTYEGAVNIDAIQDPMERASIESQIHYFGQTPAQLFTAPHPPRHGRIPRPRYAPLVTPTGRVQQFVLQLSSCDISFVGSPCSAEGCGPHRPSPTSIPWPSTQCAVPAAGARAQGSAVRGQPLSRETIAAVDSAGRMYLYAIALSAGDGDKLQLAIDPLVEGYYALAAASPPSRSQEVARASRRPVSYAVVPHTPGLLVSCAHLDGAVRCTRLASGRDVPATEVSPHASLAGMVSSSSRGIGMTNAYASAVVSAMSASECSPSEPAAAGGSEAPSSLRSIAGLFSGGSAGGRHRQGAQHRGAGHTDMGAGSAAPAPGVFIPLAARILDALDESSCAYLPDLQSCVAVSSDGSRVAAGSAQGAVSIWVLDHATGGGSSGGTVAGMTAATLGSVEPALPGIGAPLLFAAGLADPMNTSIGHTSMAAYSGGGSRNAAGRWALRHILHGHDAAVLDVAIDTDHDLVASASSDGTVILWAERAGQYLRTLVPAHGGASGCGDAIPPLPSHRGRNSRVERVLVSAEALIVCYSVSGAPGVGESGDRLDPSRQLNQNAEAMPQHRPAGEGEAEVGALHVFSVNGRHLRTRKLMHHLRDMALTKDGRYGACVSSDSRVAIFDTHTLGVVRQFELPSCGCSIAWSGASERQLVVGCEGGRVVVISADAPPEHK</sequence>
<organism evidence="9 10">
    <name type="scientific">Coemansia biformis</name>
    <dbReference type="NCBI Taxonomy" id="1286918"/>
    <lineage>
        <taxon>Eukaryota</taxon>
        <taxon>Fungi</taxon>
        <taxon>Fungi incertae sedis</taxon>
        <taxon>Zoopagomycota</taxon>
        <taxon>Kickxellomycotina</taxon>
        <taxon>Kickxellomycetes</taxon>
        <taxon>Kickxellales</taxon>
        <taxon>Kickxellaceae</taxon>
        <taxon>Coemansia</taxon>
    </lineage>
</organism>
<keyword evidence="2" id="KW-0677">Repeat</keyword>
<feature type="region of interest" description="Disordered" evidence="6">
    <location>
        <begin position="1738"/>
        <end position="1758"/>
    </location>
</feature>
<dbReference type="CDD" id="cd06071">
    <property type="entry name" value="Beach"/>
    <property type="match status" value="1"/>
</dbReference>
<gene>
    <name evidence="9" type="ORF">LPJ61_000722</name>
</gene>
<feature type="compositionally biased region" description="Basic residues" evidence="6">
    <location>
        <begin position="1530"/>
        <end position="1541"/>
    </location>
</feature>
<keyword evidence="10" id="KW-1185">Reference proteome</keyword>
<evidence type="ECO:0000259" key="8">
    <source>
        <dbReference type="PROSITE" id="PS51783"/>
    </source>
</evidence>
<accession>A0A9W7YIB5</accession>